<evidence type="ECO:0000313" key="1">
    <source>
        <dbReference type="EMBL" id="STY95082.1"/>
    </source>
</evidence>
<dbReference type="EMBL" id="UGQA01000001">
    <property type="protein sequence ID" value="STY95082.1"/>
    <property type="molecule type" value="Genomic_DNA"/>
</dbReference>
<dbReference type="Proteomes" id="UP000255193">
    <property type="component" value="Unassembled WGS sequence"/>
</dbReference>
<reference evidence="1 2" key="1">
    <citation type="submission" date="2018-06" db="EMBL/GenBank/DDBJ databases">
        <authorList>
            <consortium name="Pathogen Informatics"/>
            <person name="Doyle S."/>
        </authorList>
    </citation>
    <scope>NUCLEOTIDE SEQUENCE [LARGE SCALE GENOMIC DNA]</scope>
    <source>
        <strain evidence="1 2">NCTC11091</strain>
    </source>
</reference>
<organism evidence="1 2">
    <name type="scientific">Faucicola atlantae</name>
    <dbReference type="NCBI Taxonomy" id="34059"/>
    <lineage>
        <taxon>Bacteria</taxon>
        <taxon>Pseudomonadati</taxon>
        <taxon>Pseudomonadota</taxon>
        <taxon>Gammaproteobacteria</taxon>
        <taxon>Moraxellales</taxon>
        <taxon>Moraxellaceae</taxon>
        <taxon>Faucicola</taxon>
    </lineage>
</organism>
<sequence length="76" mass="8606">MTTNNQHLKNELQRIHSYTCALSALAANGTMVKLETTSLEQIFADIARITAWAYAELDEMAVLESDYIDPYDRPVK</sequence>
<name>A0A378Q301_9GAMM</name>
<evidence type="ECO:0000313" key="2">
    <source>
        <dbReference type="Proteomes" id="UP000255193"/>
    </source>
</evidence>
<dbReference type="RefSeq" id="WP_067056282.1">
    <property type="nucleotide sequence ID" value="NZ_MXAO01000048.1"/>
</dbReference>
<gene>
    <name evidence="1" type="ORF">NCTC11091_00868</name>
</gene>
<protein>
    <submittedName>
        <fullName evidence="1">Uncharacterized protein</fullName>
    </submittedName>
</protein>
<proteinExistence type="predicted"/>
<dbReference type="AlphaFoldDB" id="A0A378Q301"/>
<accession>A0A378Q301</accession>